<comment type="caution">
    <text evidence="2">The sequence shown here is derived from an EMBL/GenBank/DDBJ whole genome shotgun (WGS) entry which is preliminary data.</text>
</comment>
<protein>
    <submittedName>
        <fullName evidence="2">Uncharacterized protein</fullName>
    </submittedName>
</protein>
<dbReference type="Proteomes" id="UP000589626">
    <property type="component" value="Unassembled WGS sequence"/>
</dbReference>
<keyword evidence="1" id="KW-0472">Membrane</keyword>
<dbReference type="EMBL" id="JACHWR010000003">
    <property type="protein sequence ID" value="MBB3044258.1"/>
    <property type="molecule type" value="Genomic_DNA"/>
</dbReference>
<organism evidence="2 3">
    <name type="scientific">Nocardioides soli</name>
    <dbReference type="NCBI Taxonomy" id="1036020"/>
    <lineage>
        <taxon>Bacteria</taxon>
        <taxon>Bacillati</taxon>
        <taxon>Actinomycetota</taxon>
        <taxon>Actinomycetes</taxon>
        <taxon>Propionibacteriales</taxon>
        <taxon>Nocardioidaceae</taxon>
        <taxon>Nocardioides</taxon>
    </lineage>
</organism>
<keyword evidence="3" id="KW-1185">Reference proteome</keyword>
<dbReference type="AlphaFoldDB" id="A0A7W4VYR2"/>
<sequence length="206" mass="20158">MSVTDQPAPPAPAGARHAHGLTRRRKIVVAGVGVAAAAALVAGGIAVTGAYFTSQATVSGQSVGTATVAITAGTATSSAPISAASLLPGDSESTTIDLANTGSEDVYYTIRLPKTAGGDTALESAIQVEVAVGAASETRSLTAWQAGALQIGPALAAAGGQTMTVTISLPTTADNTLQGLDAGFTAQIDAIQARNTTAPTAGWVAD</sequence>
<dbReference type="RefSeq" id="WP_183594142.1">
    <property type="nucleotide sequence ID" value="NZ_JACHWR010000003.1"/>
</dbReference>
<keyword evidence="1" id="KW-1133">Transmembrane helix</keyword>
<accession>A0A7W4VYR2</accession>
<reference evidence="2 3" key="1">
    <citation type="submission" date="2020-08" db="EMBL/GenBank/DDBJ databases">
        <title>Sequencing the genomes of 1000 actinobacteria strains.</title>
        <authorList>
            <person name="Klenk H.-P."/>
        </authorList>
    </citation>
    <scope>NUCLEOTIDE SEQUENCE [LARGE SCALE GENOMIC DNA]</scope>
    <source>
        <strain evidence="2 3">DSM 105498</strain>
    </source>
</reference>
<evidence type="ECO:0000313" key="3">
    <source>
        <dbReference type="Proteomes" id="UP000589626"/>
    </source>
</evidence>
<gene>
    <name evidence="2" type="ORF">FHU40_004095</name>
</gene>
<evidence type="ECO:0000256" key="1">
    <source>
        <dbReference type="SAM" id="Phobius"/>
    </source>
</evidence>
<proteinExistence type="predicted"/>
<feature type="transmembrane region" description="Helical" evidence="1">
    <location>
        <begin position="27"/>
        <end position="52"/>
    </location>
</feature>
<evidence type="ECO:0000313" key="2">
    <source>
        <dbReference type="EMBL" id="MBB3044258.1"/>
    </source>
</evidence>
<keyword evidence="1" id="KW-0812">Transmembrane</keyword>
<name>A0A7W4VYR2_9ACTN</name>